<name>A0AB39TXJ6_9ACTN</name>
<proteinExistence type="predicted"/>
<dbReference type="InterPro" id="IPR037883">
    <property type="entry name" value="Knr4/Smi1-like_sf"/>
</dbReference>
<gene>
    <name evidence="1" type="ORF">AB2U05_37505</name>
</gene>
<sequence>MDTAATWSEKLAAITGWEAVTKRVIDWPSVEARLGIALPTDYKQLAQWFGSGEFDGFLQLSTPDTPSPHHDLIKDAEWLGARAAADAWIGDLFSPHPVFPAAGGLLRWADSEQADQFFWLTDSADPDRWPILAQPHDDVAAGWERFEGSASEFIYRVLTDPQQSFSIACFFDTHTFESYEQIREPDHEWDPDPHW</sequence>
<protein>
    <submittedName>
        <fullName evidence="1">SMI1/KNR4 family protein</fullName>
    </submittedName>
</protein>
<reference evidence="1" key="1">
    <citation type="submission" date="2024-07" db="EMBL/GenBank/DDBJ databases">
        <authorList>
            <person name="Yu S.T."/>
        </authorList>
    </citation>
    <scope>NUCLEOTIDE SEQUENCE</scope>
    <source>
        <strain evidence="1">Y1</strain>
    </source>
</reference>
<organism evidence="1">
    <name type="scientific">Streptomyces sp. Y1</name>
    <dbReference type="NCBI Taxonomy" id="3238634"/>
    <lineage>
        <taxon>Bacteria</taxon>
        <taxon>Bacillati</taxon>
        <taxon>Actinomycetota</taxon>
        <taxon>Actinomycetes</taxon>
        <taxon>Kitasatosporales</taxon>
        <taxon>Streptomycetaceae</taxon>
        <taxon>Streptomyces</taxon>
    </lineage>
</organism>
<dbReference type="AlphaFoldDB" id="A0AB39TXJ6"/>
<dbReference type="RefSeq" id="WP_369185845.1">
    <property type="nucleotide sequence ID" value="NZ_CP163445.1"/>
</dbReference>
<accession>A0AB39TXJ6</accession>
<evidence type="ECO:0000313" key="1">
    <source>
        <dbReference type="EMBL" id="XDQ83804.1"/>
    </source>
</evidence>
<dbReference type="SUPFAM" id="SSF160631">
    <property type="entry name" value="SMI1/KNR4-like"/>
    <property type="match status" value="1"/>
</dbReference>
<dbReference type="EMBL" id="CP163445">
    <property type="protein sequence ID" value="XDQ83804.1"/>
    <property type="molecule type" value="Genomic_DNA"/>
</dbReference>